<name>A0A9X5EA45_9CYAN</name>
<protein>
    <recommendedName>
        <fullName evidence="3">Phage ABA sandwich domain-containing protein</fullName>
    </recommendedName>
</protein>
<accession>A0A9X5EA45</accession>
<reference evidence="1 2" key="1">
    <citation type="journal article" date="2015" name="Genome Announc.">
        <title>Draft Genome Sequence of the Terrestrial Cyanobacterium Scytonema millei VB511283, Isolated from Eastern India.</title>
        <authorList>
            <person name="Sen D."/>
            <person name="Chandrababunaidu M.M."/>
            <person name="Singh D."/>
            <person name="Sanghi N."/>
            <person name="Ghorai A."/>
            <person name="Mishra G.P."/>
            <person name="Madduluri M."/>
            <person name="Adhikary S.P."/>
            <person name="Tripathy S."/>
        </authorList>
    </citation>
    <scope>NUCLEOTIDE SEQUENCE [LARGE SCALE GENOMIC DNA]</scope>
    <source>
        <strain evidence="1 2">VB511283</strain>
    </source>
</reference>
<dbReference type="OrthoDB" id="516716at2"/>
<dbReference type="InterPro" id="IPR028985">
    <property type="entry name" value="Bacillus_phage_prot-like"/>
</dbReference>
<keyword evidence="2" id="KW-1185">Reference proteome</keyword>
<sequence length="124" mass="14092">MEETFELTELQPEDLETIKVDSLAELDSLIAEKFNLFVRPYSTDIRAALELVAWDLENSDAPHFELFRVEEHSLPGLPFVASFIPNGVWGYGETAPLAICQAALFRHKQIKFELSVNSYSSERT</sequence>
<dbReference type="Proteomes" id="UP000031532">
    <property type="component" value="Unassembled WGS sequence"/>
</dbReference>
<comment type="caution">
    <text evidence="1">The sequence shown here is derived from an EMBL/GenBank/DDBJ whole genome shotgun (WGS) entry which is preliminary data.</text>
</comment>
<evidence type="ECO:0000313" key="1">
    <source>
        <dbReference type="EMBL" id="NHC38105.1"/>
    </source>
</evidence>
<dbReference type="Gene3D" id="3.30.2120.10">
    <property type="entry name" value="Bacillus phage protein-like"/>
    <property type="match status" value="1"/>
</dbReference>
<proteinExistence type="predicted"/>
<gene>
    <name evidence="1" type="ORF">QH73_0026385</name>
</gene>
<dbReference type="RefSeq" id="WP_052289788.1">
    <property type="nucleotide sequence ID" value="NZ_JTJC03000017.1"/>
</dbReference>
<dbReference type="AlphaFoldDB" id="A0A9X5EA45"/>
<dbReference type="EMBL" id="JTJC03000017">
    <property type="protein sequence ID" value="NHC38105.1"/>
    <property type="molecule type" value="Genomic_DNA"/>
</dbReference>
<organism evidence="1 2">
    <name type="scientific">Scytonema millei VB511283</name>
    <dbReference type="NCBI Taxonomy" id="1245923"/>
    <lineage>
        <taxon>Bacteria</taxon>
        <taxon>Bacillati</taxon>
        <taxon>Cyanobacteriota</taxon>
        <taxon>Cyanophyceae</taxon>
        <taxon>Nostocales</taxon>
        <taxon>Scytonemataceae</taxon>
        <taxon>Scytonema</taxon>
    </lineage>
</organism>
<evidence type="ECO:0008006" key="3">
    <source>
        <dbReference type="Google" id="ProtNLM"/>
    </source>
</evidence>
<evidence type="ECO:0000313" key="2">
    <source>
        <dbReference type="Proteomes" id="UP000031532"/>
    </source>
</evidence>